<protein>
    <submittedName>
        <fullName evidence="9">Cartilage intermediate layer protein 1-like isoform X2</fullName>
    </submittedName>
</protein>
<evidence type="ECO:0000259" key="5">
    <source>
        <dbReference type="Pfam" id="PF23591"/>
    </source>
</evidence>
<evidence type="ECO:0000256" key="2">
    <source>
        <dbReference type="ARBA" id="ARBA00022525"/>
    </source>
</evidence>
<reference evidence="9" key="1">
    <citation type="submission" date="2025-08" db="UniProtKB">
        <authorList>
            <consortium name="RefSeq"/>
        </authorList>
    </citation>
    <scope>IDENTIFICATION</scope>
    <source>
        <tissue evidence="9">Testes</tissue>
    </source>
</reference>
<evidence type="ECO:0000256" key="1">
    <source>
        <dbReference type="ARBA" id="ARBA00004498"/>
    </source>
</evidence>
<dbReference type="Pfam" id="PF23730">
    <property type="entry name" value="CILP_8th"/>
    <property type="match status" value="1"/>
</dbReference>
<keyword evidence="3" id="KW-0272">Extracellular matrix</keyword>
<evidence type="ECO:0000256" key="4">
    <source>
        <dbReference type="ARBA" id="ARBA00023180"/>
    </source>
</evidence>
<dbReference type="InterPro" id="IPR056258">
    <property type="entry name" value="CILP-1/2_C"/>
</dbReference>
<dbReference type="InterPro" id="IPR056257">
    <property type="entry name" value="CILP-1/2_8th"/>
</dbReference>
<proteinExistence type="predicted"/>
<dbReference type="GeneID" id="100369097"/>
<comment type="subcellular location">
    <subcellularLocation>
        <location evidence="1">Secreted</location>
        <location evidence="1">Extracellular space</location>
        <location evidence="1">Extracellular matrix</location>
    </subcellularLocation>
</comment>
<dbReference type="PANTHER" id="PTHR15031:SF6">
    <property type="entry name" value="CARTILAGE INTERMEDIATE LAYER PROTEIN 1-LIKE ISOFORM X1"/>
    <property type="match status" value="1"/>
</dbReference>
<dbReference type="Proteomes" id="UP000694865">
    <property type="component" value="Unplaced"/>
</dbReference>
<gene>
    <name evidence="9" type="primary">LOC100369097</name>
</gene>
<evidence type="ECO:0000313" key="9">
    <source>
        <dbReference type="RefSeq" id="XP_006821315.1"/>
    </source>
</evidence>
<sequence length="648" mass="72007">MCSRSKCSGDPGNGADRCTDTEKYCCVESNTEQRQLTCRDFTISIIVVTGCKCDLCSNPTKVVSGRALSADTKEPLAYGDVFIGYEFVRKTTFNGEFIFNVPEGRQRLSVTFHDGSKELADATKVITITDTIKYYIVVFLQRRAPTVTFNASETTILDVGNATQPSIELEIPPMSIRTGNGTLYTGNVTASVNFIDPRDSQIVDTIQSDLSTRDVEGNVQNLNTFGMVSMNFEDDSGDPLDVDGSIKIYVDAEKANLNITEIDENMLPRLWLLNAESGEWEDIGGLRLESSKRRKRDIEEVFIVGDIEVTGISINSIWCNIDSIERLDQVCFLKVRVYDDEQLTVPMDNVEVTAITNDLDIRVARTNRGLRYSGGKFNFFDKKVTQVGQTCLRVFCDSTGLKFYLNVRAKYDDKVCTPVSPLSASVVAHPNTWPSEIVDSYTSPDIWDDTGFITMSGRKNPNADGPIYSSDVQTWSGMRNAEYRCNAADYIDNHLIFRKNQEQNINDLFSFNTQPYTFSEASYSQSRVPCSWYPIEGQLKRVCFIKILVDGPNSSRFRVISAKDPGNVNVDCDEYGFRVASTPENQINAFGTKSAVCIEFKCSGDVRVSNNAEALGASIDGIIGQDLTTVKVIPDATSSTCFLQNCGR</sequence>
<dbReference type="InterPro" id="IPR056256">
    <property type="entry name" value="CILP-1/2_b-sand_dom2"/>
</dbReference>
<organism evidence="8 9">
    <name type="scientific">Saccoglossus kowalevskii</name>
    <name type="common">Acorn worm</name>
    <dbReference type="NCBI Taxonomy" id="10224"/>
    <lineage>
        <taxon>Eukaryota</taxon>
        <taxon>Metazoa</taxon>
        <taxon>Hemichordata</taxon>
        <taxon>Enteropneusta</taxon>
        <taxon>Harrimaniidae</taxon>
        <taxon>Saccoglossus</taxon>
    </lineage>
</organism>
<accession>A0ABM0MMS4</accession>
<dbReference type="PANTHER" id="PTHR15031">
    <property type="entry name" value="CARTILAGE INTERMEDIATE LAYER PROTEIN CLIP"/>
    <property type="match status" value="1"/>
</dbReference>
<keyword evidence="8" id="KW-1185">Reference proteome</keyword>
<dbReference type="InterPro" id="IPR039675">
    <property type="entry name" value="CILP1/CILP2"/>
</dbReference>
<keyword evidence="4" id="KW-0325">Glycoprotein</keyword>
<keyword evidence="2" id="KW-0964">Secreted</keyword>
<dbReference type="Pfam" id="PF23591">
    <property type="entry name" value="CILP"/>
    <property type="match status" value="1"/>
</dbReference>
<feature type="domain" description="Cartilage intermediate layer protein 1/2 C-terminal" evidence="6">
    <location>
        <begin position="510"/>
        <end position="634"/>
    </location>
</feature>
<evidence type="ECO:0000259" key="6">
    <source>
        <dbReference type="Pfam" id="PF23599"/>
    </source>
</evidence>
<feature type="domain" description="Cartilage intermediate layer protein 1/2 beta-sandwich" evidence="5">
    <location>
        <begin position="59"/>
        <end position="132"/>
    </location>
</feature>
<dbReference type="Pfam" id="PF23599">
    <property type="entry name" value="CILP_C"/>
    <property type="match status" value="1"/>
</dbReference>
<evidence type="ECO:0000313" key="8">
    <source>
        <dbReference type="Proteomes" id="UP000694865"/>
    </source>
</evidence>
<evidence type="ECO:0000256" key="3">
    <source>
        <dbReference type="ARBA" id="ARBA00022530"/>
    </source>
</evidence>
<feature type="domain" description="Cartilage intermediate layer protein 1/2 beta-sandwich" evidence="7">
    <location>
        <begin position="331"/>
        <end position="499"/>
    </location>
</feature>
<evidence type="ECO:0000259" key="7">
    <source>
        <dbReference type="Pfam" id="PF23730"/>
    </source>
</evidence>
<dbReference type="RefSeq" id="XP_006821315.1">
    <property type="nucleotide sequence ID" value="XM_006821252.1"/>
</dbReference>
<name>A0ABM0MMS4_SACKO</name>